<keyword evidence="4" id="KW-0138">CF(0)</keyword>
<evidence type="ECO:0000256" key="5">
    <source>
        <dbReference type="ARBA" id="ARBA00022781"/>
    </source>
</evidence>
<keyword evidence="10" id="KW-1133">Transmembrane helix</keyword>
<evidence type="ECO:0000256" key="7">
    <source>
        <dbReference type="ARBA" id="ARBA00023128"/>
    </source>
</evidence>
<dbReference type="InterPro" id="IPR006808">
    <property type="entry name" value="ATP_synth_F0_gsu_mt"/>
</dbReference>
<comment type="similarity">
    <text evidence="2">Belongs to the ATPase g subunit family.</text>
</comment>
<dbReference type="GO" id="GO:0031966">
    <property type="term" value="C:mitochondrial membrane"/>
    <property type="evidence" value="ECO:0007669"/>
    <property type="project" value="UniProtKB-SubCell"/>
</dbReference>
<dbReference type="GO" id="GO:0015078">
    <property type="term" value="F:proton transmembrane transporter activity"/>
    <property type="evidence" value="ECO:0007669"/>
    <property type="project" value="InterPro"/>
</dbReference>
<keyword evidence="7" id="KW-0496">Mitochondrion</keyword>
<sequence length="134" mass="15305">MASKLRQVQSKACQTSKLLQSKACQTSKSLSKQATESYTGMMAKNQKYIQEPATAEKCRELSKQLFYTRLASIPNRTESFWRELDFVKHSLKNFRTEMPIERVGVAALFGLECFLWFWAAEIAGRGFTVTGYDV</sequence>
<comment type="subcellular location">
    <subcellularLocation>
        <location evidence="1">Mitochondrion membrane</location>
    </subcellularLocation>
</comment>
<evidence type="ECO:0000256" key="8">
    <source>
        <dbReference type="ARBA" id="ARBA00023136"/>
    </source>
</evidence>
<evidence type="ECO:0000256" key="9">
    <source>
        <dbReference type="ARBA" id="ARBA00023310"/>
    </source>
</evidence>
<dbReference type="STRING" id="35608.A0A2U1LAW1"/>
<dbReference type="AlphaFoldDB" id="A0A2U1LAW1"/>
<evidence type="ECO:0000256" key="4">
    <source>
        <dbReference type="ARBA" id="ARBA00022547"/>
    </source>
</evidence>
<dbReference type="OrthoDB" id="437at2759"/>
<keyword evidence="6" id="KW-0406">Ion transport</keyword>
<organism evidence="11 12">
    <name type="scientific">Artemisia annua</name>
    <name type="common">Sweet wormwood</name>
    <dbReference type="NCBI Taxonomy" id="35608"/>
    <lineage>
        <taxon>Eukaryota</taxon>
        <taxon>Viridiplantae</taxon>
        <taxon>Streptophyta</taxon>
        <taxon>Embryophyta</taxon>
        <taxon>Tracheophyta</taxon>
        <taxon>Spermatophyta</taxon>
        <taxon>Magnoliopsida</taxon>
        <taxon>eudicotyledons</taxon>
        <taxon>Gunneridae</taxon>
        <taxon>Pentapetalae</taxon>
        <taxon>asterids</taxon>
        <taxon>campanulids</taxon>
        <taxon>Asterales</taxon>
        <taxon>Asteraceae</taxon>
        <taxon>Asteroideae</taxon>
        <taxon>Anthemideae</taxon>
        <taxon>Artemisiinae</taxon>
        <taxon>Artemisia</taxon>
    </lineage>
</organism>
<keyword evidence="5" id="KW-0375">Hydrogen ion transport</keyword>
<comment type="caution">
    <text evidence="11">The sequence shown here is derived from an EMBL/GenBank/DDBJ whole genome shotgun (WGS) entry which is preliminary data.</text>
</comment>
<keyword evidence="10" id="KW-0812">Transmembrane</keyword>
<dbReference type="GO" id="GO:0015986">
    <property type="term" value="P:proton motive force-driven ATP synthesis"/>
    <property type="evidence" value="ECO:0007669"/>
    <property type="project" value="InterPro"/>
</dbReference>
<evidence type="ECO:0000256" key="10">
    <source>
        <dbReference type="SAM" id="Phobius"/>
    </source>
</evidence>
<keyword evidence="9" id="KW-0066">ATP synthesis</keyword>
<keyword evidence="3" id="KW-0813">Transport</keyword>
<evidence type="ECO:0000256" key="2">
    <source>
        <dbReference type="ARBA" id="ARBA00005699"/>
    </source>
</evidence>
<keyword evidence="8 10" id="KW-0472">Membrane</keyword>
<protein>
    <submittedName>
        <fullName evidence="11">ATPase, F0 complex, subunit G</fullName>
    </submittedName>
</protein>
<evidence type="ECO:0000313" key="12">
    <source>
        <dbReference type="Proteomes" id="UP000245207"/>
    </source>
</evidence>
<evidence type="ECO:0000256" key="6">
    <source>
        <dbReference type="ARBA" id="ARBA00023065"/>
    </source>
</evidence>
<gene>
    <name evidence="11" type="ORF">CTI12_AA510290</name>
</gene>
<reference evidence="11 12" key="1">
    <citation type="journal article" date="2018" name="Mol. Plant">
        <title>The genome of Artemisia annua provides insight into the evolution of Asteraceae family and artemisinin biosynthesis.</title>
        <authorList>
            <person name="Shen Q."/>
            <person name="Zhang L."/>
            <person name="Liao Z."/>
            <person name="Wang S."/>
            <person name="Yan T."/>
            <person name="Shi P."/>
            <person name="Liu M."/>
            <person name="Fu X."/>
            <person name="Pan Q."/>
            <person name="Wang Y."/>
            <person name="Lv Z."/>
            <person name="Lu X."/>
            <person name="Zhang F."/>
            <person name="Jiang W."/>
            <person name="Ma Y."/>
            <person name="Chen M."/>
            <person name="Hao X."/>
            <person name="Li L."/>
            <person name="Tang Y."/>
            <person name="Lv G."/>
            <person name="Zhou Y."/>
            <person name="Sun X."/>
            <person name="Brodelius P.E."/>
            <person name="Rose J.K.C."/>
            <person name="Tang K."/>
        </authorList>
    </citation>
    <scope>NUCLEOTIDE SEQUENCE [LARGE SCALE GENOMIC DNA]</scope>
    <source>
        <strain evidence="12">cv. Huhao1</strain>
        <tissue evidence="11">Leaf</tissue>
    </source>
</reference>
<dbReference type="Proteomes" id="UP000245207">
    <property type="component" value="Unassembled WGS sequence"/>
</dbReference>
<evidence type="ECO:0000256" key="1">
    <source>
        <dbReference type="ARBA" id="ARBA00004325"/>
    </source>
</evidence>
<dbReference type="EMBL" id="PKPP01010449">
    <property type="protein sequence ID" value="PWA46101.1"/>
    <property type="molecule type" value="Genomic_DNA"/>
</dbReference>
<evidence type="ECO:0000313" key="11">
    <source>
        <dbReference type="EMBL" id="PWA46101.1"/>
    </source>
</evidence>
<feature type="transmembrane region" description="Helical" evidence="10">
    <location>
        <begin position="100"/>
        <end position="119"/>
    </location>
</feature>
<keyword evidence="12" id="KW-1185">Reference proteome</keyword>
<proteinExistence type="inferred from homology"/>
<dbReference type="GO" id="GO:0045259">
    <property type="term" value="C:proton-transporting ATP synthase complex"/>
    <property type="evidence" value="ECO:0007669"/>
    <property type="project" value="UniProtKB-KW"/>
</dbReference>
<dbReference type="Pfam" id="PF04718">
    <property type="entry name" value="ATP-synt_G"/>
    <property type="match status" value="1"/>
</dbReference>
<evidence type="ECO:0000256" key="3">
    <source>
        <dbReference type="ARBA" id="ARBA00022448"/>
    </source>
</evidence>
<name>A0A2U1LAW1_ARTAN</name>
<dbReference type="PANTHER" id="PTHR12386">
    <property type="entry name" value="ATP SYNTHASE SUBUNIT"/>
    <property type="match status" value="1"/>
</dbReference>
<accession>A0A2U1LAW1</accession>